<dbReference type="PANTHER" id="PTHR13504:SF38">
    <property type="entry name" value="FIDO DOMAIN-CONTAINING PROTEIN"/>
    <property type="match status" value="1"/>
</dbReference>
<dbReference type="EMBL" id="SWDV01000070">
    <property type="protein sequence ID" value="TLX69892.1"/>
    <property type="molecule type" value="Genomic_DNA"/>
</dbReference>
<evidence type="ECO:0000313" key="6">
    <source>
        <dbReference type="Proteomes" id="UP000306635"/>
    </source>
</evidence>
<organism evidence="5 6">
    <name type="scientific">Pseudomonas nicosulfuronedens</name>
    <dbReference type="NCBI Taxonomy" id="2571105"/>
    <lineage>
        <taxon>Bacteria</taxon>
        <taxon>Pseudomonadati</taxon>
        <taxon>Pseudomonadota</taxon>
        <taxon>Gammaproteobacteria</taxon>
        <taxon>Pseudomonadales</taxon>
        <taxon>Pseudomonadaceae</taxon>
        <taxon>Pseudomonas</taxon>
    </lineage>
</organism>
<dbReference type="InterPro" id="IPR003812">
    <property type="entry name" value="Fido"/>
</dbReference>
<evidence type="ECO:0000259" key="4">
    <source>
        <dbReference type="PROSITE" id="PS51459"/>
    </source>
</evidence>
<reference evidence="5 6" key="1">
    <citation type="submission" date="2019-04" db="EMBL/GenBank/DDBJ databases">
        <authorList>
            <person name="Li M."/>
        </authorList>
    </citation>
    <scope>NUCLEOTIDE SEQUENCE [LARGE SCALE GENOMIC DNA]</scope>
    <source>
        <strain evidence="5 6">LAM1902</strain>
    </source>
</reference>
<keyword evidence="2" id="KW-0067">ATP-binding</keyword>
<feature type="domain" description="Fido" evidence="4">
    <location>
        <begin position="110"/>
        <end position="261"/>
    </location>
</feature>
<proteinExistence type="predicted"/>
<dbReference type="InterPro" id="IPR040198">
    <property type="entry name" value="Fido_containing"/>
</dbReference>
<dbReference type="InterPro" id="IPR036597">
    <property type="entry name" value="Fido-like_dom_sf"/>
</dbReference>
<evidence type="ECO:0000313" key="5">
    <source>
        <dbReference type="EMBL" id="TLX69892.1"/>
    </source>
</evidence>
<dbReference type="Proteomes" id="UP000306635">
    <property type="component" value="Unassembled WGS sequence"/>
</dbReference>
<name>A0A5R9QKU7_9PSED</name>
<evidence type="ECO:0000256" key="3">
    <source>
        <dbReference type="PIRSR" id="PIRSR640198-3"/>
    </source>
</evidence>
<feature type="site" description="Important for autoinhibition of adenylyltransferase activity" evidence="3">
    <location>
        <position position="63"/>
    </location>
</feature>
<gene>
    <name evidence="5" type="ORF">FAS41_29710</name>
</gene>
<evidence type="ECO:0000256" key="1">
    <source>
        <dbReference type="PIRSR" id="PIRSR640198-1"/>
    </source>
</evidence>
<protein>
    <submittedName>
        <fullName evidence="5">Fic family protein</fullName>
    </submittedName>
</protein>
<accession>A0A5R9QKU7</accession>
<dbReference type="GeneID" id="300409113"/>
<dbReference type="OrthoDB" id="9807853at2"/>
<dbReference type="Pfam" id="PF02661">
    <property type="entry name" value="Fic"/>
    <property type="match status" value="1"/>
</dbReference>
<dbReference type="SUPFAM" id="SSF140931">
    <property type="entry name" value="Fic-like"/>
    <property type="match status" value="1"/>
</dbReference>
<sequence length="388" mass="43925">MPTFTHYDLALLNPSFDSPLVDVLTELEHLRRFRLTGSTPPSLFFQLKSVFHILESLGSARIEGNHTTLADYVESKMEGSDAATDQLREISNIEKAMTFIEEHFTEGSEVSQHLIRELHAITVGELDREGDRTPGQFRTGPVRIAQSEHLPPDPVQVPAYMDELVAFVNTRDPQKYDLMKVAIAHHRFGWIHPFTNGNGRVVRLLTYLMLIKYGFDVSAGGRLLNPTAVFCNDRERYYEMLGEADRGTQEGLESWCVYVLKGILGELNKLDRLCDYRYLKAEILVPALNYSREREHITQQEQSILRRLLETDTGVAKSAELADAMPGLNGPQRTYQIKKLVDRGMLVPIQPGARQYTLGFTHNFLLRGVIRMLTAEGFIPAPVVTARP</sequence>
<evidence type="ECO:0000256" key="2">
    <source>
        <dbReference type="PIRSR" id="PIRSR640198-2"/>
    </source>
</evidence>
<dbReference type="PROSITE" id="PS51459">
    <property type="entry name" value="FIDO"/>
    <property type="match status" value="1"/>
</dbReference>
<dbReference type="AlphaFoldDB" id="A0A5R9QKU7"/>
<feature type="binding site" evidence="2">
    <location>
        <begin position="237"/>
        <end position="238"/>
    </location>
    <ligand>
        <name>ATP</name>
        <dbReference type="ChEBI" id="CHEBI:30616"/>
    </ligand>
</feature>
<dbReference type="PANTHER" id="PTHR13504">
    <property type="entry name" value="FIDO DOMAIN-CONTAINING PROTEIN DDB_G0283145"/>
    <property type="match status" value="1"/>
</dbReference>
<keyword evidence="2" id="KW-0547">Nucleotide-binding</keyword>
<feature type="active site" evidence="1">
    <location>
        <position position="192"/>
    </location>
</feature>
<dbReference type="GO" id="GO:0005524">
    <property type="term" value="F:ATP binding"/>
    <property type="evidence" value="ECO:0007669"/>
    <property type="project" value="UniProtKB-KW"/>
</dbReference>
<dbReference type="Gene3D" id="1.10.3290.10">
    <property type="entry name" value="Fido-like domain"/>
    <property type="match status" value="1"/>
</dbReference>
<dbReference type="RefSeq" id="WP_138526852.1">
    <property type="nucleotide sequence ID" value="NZ_SWDV01000070.1"/>
</dbReference>
<keyword evidence="6" id="KW-1185">Reference proteome</keyword>
<comment type="caution">
    <text evidence="5">The sequence shown here is derived from an EMBL/GenBank/DDBJ whole genome shotgun (WGS) entry which is preliminary data.</text>
</comment>